<dbReference type="Proteomes" id="UP001596056">
    <property type="component" value="Unassembled WGS sequence"/>
</dbReference>
<comment type="caution">
    <text evidence="2">The sequence shown here is derived from an EMBL/GenBank/DDBJ whole genome shotgun (WGS) entry which is preliminary data.</text>
</comment>
<keyword evidence="2" id="KW-0560">Oxidoreductase</keyword>
<name>A0ABW0SA24_9RHOB</name>
<dbReference type="EC" id="1.-.-.-" evidence="2"/>
<dbReference type="InterPro" id="IPR011008">
    <property type="entry name" value="Dimeric_a/b-barrel"/>
</dbReference>
<dbReference type="SUPFAM" id="SSF54909">
    <property type="entry name" value="Dimeric alpha+beta barrel"/>
    <property type="match status" value="1"/>
</dbReference>
<evidence type="ECO:0000259" key="1">
    <source>
        <dbReference type="PROSITE" id="PS51725"/>
    </source>
</evidence>
<dbReference type="RefSeq" id="WP_209838483.1">
    <property type="nucleotide sequence ID" value="NZ_JAGGJP010000003.1"/>
</dbReference>
<dbReference type="InterPro" id="IPR007138">
    <property type="entry name" value="ABM_dom"/>
</dbReference>
<evidence type="ECO:0000313" key="2">
    <source>
        <dbReference type="EMBL" id="MFC5565762.1"/>
    </source>
</evidence>
<evidence type="ECO:0000313" key="3">
    <source>
        <dbReference type="Proteomes" id="UP001596056"/>
    </source>
</evidence>
<accession>A0ABW0SA24</accession>
<dbReference type="PROSITE" id="PS51725">
    <property type="entry name" value="ABM"/>
    <property type="match status" value="1"/>
</dbReference>
<dbReference type="GO" id="GO:0004497">
    <property type="term" value="F:monooxygenase activity"/>
    <property type="evidence" value="ECO:0007669"/>
    <property type="project" value="UniProtKB-KW"/>
</dbReference>
<keyword evidence="2" id="KW-0503">Monooxygenase</keyword>
<dbReference type="InterPro" id="IPR050744">
    <property type="entry name" value="AI-2_Isomerase_LsrG"/>
</dbReference>
<organism evidence="2 3">
    <name type="scientific">Rubellimicrobium aerolatum</name>
    <dbReference type="NCBI Taxonomy" id="490979"/>
    <lineage>
        <taxon>Bacteria</taxon>
        <taxon>Pseudomonadati</taxon>
        <taxon>Pseudomonadota</taxon>
        <taxon>Alphaproteobacteria</taxon>
        <taxon>Rhodobacterales</taxon>
        <taxon>Roseobacteraceae</taxon>
        <taxon>Rubellimicrobium</taxon>
    </lineage>
</organism>
<gene>
    <name evidence="2" type="ORF">ACFPOC_04930</name>
</gene>
<dbReference type="PANTHER" id="PTHR33336">
    <property type="entry name" value="QUINOL MONOOXYGENASE YGIN-RELATED"/>
    <property type="match status" value="1"/>
</dbReference>
<dbReference type="Gene3D" id="3.30.70.100">
    <property type="match status" value="1"/>
</dbReference>
<keyword evidence="3" id="KW-1185">Reference proteome</keyword>
<dbReference type="PANTHER" id="PTHR33336:SF3">
    <property type="entry name" value="ABM DOMAIN-CONTAINING PROTEIN"/>
    <property type="match status" value="1"/>
</dbReference>
<dbReference type="EMBL" id="JBHSNA010000003">
    <property type="protein sequence ID" value="MFC5565762.1"/>
    <property type="molecule type" value="Genomic_DNA"/>
</dbReference>
<protein>
    <submittedName>
        <fullName evidence="2">Quinol monooxygenase</fullName>
        <ecNumber evidence="2">1.-.-.-</ecNumber>
    </submittedName>
</protein>
<sequence length="113" mass="12258">MLVRLAEIEVDPENLERYLTLLREEIEASVANEPGVLALQAMALRDRPGCIRLLEVYADAGAYAAHLLSPHFLAYKAGAEGLVRSLRLTEVDPVLLRAQDGFGSAGGDRDEPG</sequence>
<reference evidence="3" key="1">
    <citation type="journal article" date="2019" name="Int. J. Syst. Evol. Microbiol.">
        <title>The Global Catalogue of Microorganisms (GCM) 10K type strain sequencing project: providing services to taxonomists for standard genome sequencing and annotation.</title>
        <authorList>
            <consortium name="The Broad Institute Genomics Platform"/>
            <consortium name="The Broad Institute Genome Sequencing Center for Infectious Disease"/>
            <person name="Wu L."/>
            <person name="Ma J."/>
        </authorList>
    </citation>
    <scope>NUCLEOTIDE SEQUENCE [LARGE SCALE GENOMIC DNA]</scope>
    <source>
        <strain evidence="3">KACC 11588</strain>
    </source>
</reference>
<proteinExistence type="predicted"/>
<feature type="domain" description="ABM" evidence="1">
    <location>
        <begin position="2"/>
        <end position="92"/>
    </location>
</feature>
<dbReference type="Pfam" id="PF03992">
    <property type="entry name" value="ABM"/>
    <property type="match status" value="1"/>
</dbReference>